<keyword evidence="3" id="KW-1185">Reference proteome</keyword>
<comment type="caution">
    <text evidence="2">The sequence shown here is derived from an EMBL/GenBank/DDBJ whole genome shotgun (WGS) entry which is preliminary data.</text>
</comment>
<dbReference type="Pfam" id="PF10441">
    <property type="entry name" value="Urb2"/>
    <property type="match status" value="1"/>
</dbReference>
<reference evidence="2" key="1">
    <citation type="submission" date="2020-07" db="EMBL/GenBank/DDBJ databases">
        <authorList>
            <person name="Nieuwenhuis M."/>
            <person name="Van De Peppel L.J.J."/>
        </authorList>
    </citation>
    <scope>NUCLEOTIDE SEQUENCE</scope>
    <source>
        <strain evidence="2">AP01</strain>
        <tissue evidence="2">Mycelium</tissue>
    </source>
</reference>
<dbReference type="OrthoDB" id="160374at2759"/>
<proteinExistence type="predicted"/>
<accession>A0A9P7GIX7</accession>
<gene>
    <name evidence="2" type="ORF">DXG03_006114</name>
</gene>
<dbReference type="InterPro" id="IPR018849">
    <property type="entry name" value="Urb2/Npa2_C"/>
</dbReference>
<evidence type="ECO:0000313" key="2">
    <source>
        <dbReference type="EMBL" id="KAG5648160.1"/>
    </source>
</evidence>
<sequence>MASVQTSQGFVRALKAASDPPTTGGPSKIKIAREAWDDASFYVPNKAEVVVEWVLSKFLKEKDKEIALNPVLDHRFWNLLYDVIASSNTKAQQTQTRSLKTWLPTLLGRIPFAPTVVSLLGRLGDLDSTPRLELSKAVSACLAMVWPMAAQKLNTEAILECFSAFIDVYHQSRQAEDHLARIGTIITASYRNSLWNSSNKKKVHSTFLQSCLHNWLECATQSSTQELYKSLLEAIYSAGAETLFNLDVLRQARDSRTENVLFDSIAPILSSNLEISAVLPRLFASYVESIKKFRGALVGTGTSQAPGAANDEIQASGMQFLASCLTLLGQRENTVQAWSTRVELLALVDKQSLLNRQQVEAEVLLNRVIGQALSTLNVNSDDGLSTYAIESLSALARIDYDLVVPLSQGSNAPSIAFLDLILAYHTKTRTTNIYIETLLASLSSHDTAAFQGSSREFYQISLSGPSFEVAHLQSLAKAVETFLAGSQALQTTESTYGILKNAWEMFDDAGSEGEERSPKRRKTMDMDVNGASTRPSSQSQWAVVFALSAHIAAVVLSSLPMHAVTEATCQEIATVLGDVRDFAHRIVKKSMKVFKKREGDNAWSLSVVLSASLRLQYALDISGRVPSTTFNDEKLYKRISEAVQDETLLPELLIELASYRYLFHVSLTREEVASQAAFDYALIYVEKNFKTSKATWDGQAHQLTTEKRSRREAALALVHMIVERWLPAIESFASSEQLERLIRIAMSINIATSAGSPPSGLQAQTLLLQTLHSAQFWELPIVRVVFLEHLNQVVSRLDENTSDISATSISSTIAAYRLLLILPVEYLLRSSRAEFTRRALVLDRHIASLAMTPPIYEHLTVLRTFLYRVFSHNNTTDQSAQNVCEALDHLMSLNISLSTANPEFVSATMDLVKCLFVDVFKRSEKESSDVIKSTLRAFGQINTNLLEPGSFTIRARSLVRMISVLESHFKFSSLTDELQVSMRELHQTLSVSIHPRVSAFEVEAASTADLKEHHTNLMEVWRSLLSFGKWLGVTDAYAVPLGARLVSQISTRQKDNSPSWDGLRIAALAILLEEFNFCAESDRISHLDAILAAYVSIHRTLQPSARLQVDAYLSKTCSTLSPTEFARVLELISESLKVDCSPEEHADLLQISAVLLRDHPPGTLKQMQVFSTQSFNAFAGWRRLIDGPIELRLQTLDFVSQHCIERPAALRLGDLGSIWSILTKFLSGSSVHDDTTTFEMFHKIISIISALIRLRRDLVTHTLPHFGSVLWQLLMSLRTVRLNLGAKQTALVTDTLPRWLNHKEPLGVEEVKALARLLETLTSKSMVRNNASSVDVQKAESLAKPFSKHAAYVLKAYITAMNDPLCILPSVHRKELQRGLYALCSMVSDHSRDAMMVGALDAGGKTTMKALWKEYEKQRYVGKG</sequence>
<name>A0A9P7GIX7_9AGAR</name>
<dbReference type="EMBL" id="JABCKV010000004">
    <property type="protein sequence ID" value="KAG5648160.1"/>
    <property type="molecule type" value="Genomic_DNA"/>
</dbReference>
<protein>
    <recommendedName>
        <fullName evidence="1">Nucleolar 27S pre-rRNA processing Urb2/Npa2 C-terminal domain-containing protein</fullName>
    </recommendedName>
</protein>
<feature type="domain" description="Nucleolar 27S pre-rRNA processing Urb2/Npa2 C-terminal" evidence="1">
    <location>
        <begin position="1194"/>
        <end position="1423"/>
    </location>
</feature>
<dbReference type="SUPFAM" id="SSF48371">
    <property type="entry name" value="ARM repeat"/>
    <property type="match status" value="1"/>
</dbReference>
<organism evidence="2 3">
    <name type="scientific">Asterophora parasitica</name>
    <dbReference type="NCBI Taxonomy" id="117018"/>
    <lineage>
        <taxon>Eukaryota</taxon>
        <taxon>Fungi</taxon>
        <taxon>Dikarya</taxon>
        <taxon>Basidiomycota</taxon>
        <taxon>Agaricomycotina</taxon>
        <taxon>Agaricomycetes</taxon>
        <taxon>Agaricomycetidae</taxon>
        <taxon>Agaricales</taxon>
        <taxon>Tricholomatineae</taxon>
        <taxon>Lyophyllaceae</taxon>
        <taxon>Asterophora</taxon>
    </lineage>
</organism>
<evidence type="ECO:0000313" key="3">
    <source>
        <dbReference type="Proteomes" id="UP000775547"/>
    </source>
</evidence>
<dbReference type="InterPro" id="IPR016024">
    <property type="entry name" value="ARM-type_fold"/>
</dbReference>
<reference evidence="2" key="2">
    <citation type="submission" date="2021-10" db="EMBL/GenBank/DDBJ databases">
        <title>Phylogenomics reveals ancestral predisposition of the termite-cultivated fungus Termitomyces towards a domesticated lifestyle.</title>
        <authorList>
            <person name="Auxier B."/>
            <person name="Grum-Grzhimaylo A."/>
            <person name="Cardenas M.E."/>
            <person name="Lodge J.D."/>
            <person name="Laessoe T."/>
            <person name="Pedersen O."/>
            <person name="Smith M.E."/>
            <person name="Kuyper T.W."/>
            <person name="Franco-Molano E.A."/>
            <person name="Baroni T.J."/>
            <person name="Aanen D.K."/>
        </authorList>
    </citation>
    <scope>NUCLEOTIDE SEQUENCE</scope>
    <source>
        <strain evidence="2">AP01</strain>
        <tissue evidence="2">Mycelium</tissue>
    </source>
</reference>
<evidence type="ECO:0000259" key="1">
    <source>
        <dbReference type="Pfam" id="PF10441"/>
    </source>
</evidence>
<dbReference type="Proteomes" id="UP000775547">
    <property type="component" value="Unassembled WGS sequence"/>
</dbReference>